<dbReference type="AlphaFoldDB" id="A0A814SHH4"/>
<feature type="domain" description="DUF7164" evidence="1">
    <location>
        <begin position="65"/>
        <end position="421"/>
    </location>
</feature>
<accession>A0A814SHH4</accession>
<evidence type="ECO:0000313" key="3">
    <source>
        <dbReference type="Proteomes" id="UP000663828"/>
    </source>
</evidence>
<sequence>MAIPFKKRGLSALILSLFAIITTDLLRQRNILNFVDVSTVYAVTRRVNLLLPNDADVRIYQPISSTITRGVLIFYPHNKEIIFRPELLWFYHSWVEMMNYEPPLWRTDLIIYTEVYTDVLKELGCVFNRFRTDKSEPPQCRMFLYQPISSRRTPDLYKNVNIPPYQQINVRRSVLLRQSHAAYGYIDSINTIAECYPTYSMYDYILRTDSDTFLTKNFGNFTPNNDTILFGQGGYSTTFTGNRLRRIAQNMNWLYANLSNLGSTWYGPPRIAQKIANRSMDAILYLAINEFTQAERRGRVGIALWPDWHYGVLLLYGCDLAINHLVASENISIELARRLLDQTTTNRDPNDIEKNNRLHLHCWHTDDMFSKFQFKAGNYNHIHPHTLINDTSPAGYALRIALESRLMSLTKLKQTLQRAKSSPNT</sequence>
<dbReference type="EMBL" id="CAJNOR010001462">
    <property type="protein sequence ID" value="CAF1147501.1"/>
    <property type="molecule type" value="Genomic_DNA"/>
</dbReference>
<dbReference type="Pfam" id="PF23741">
    <property type="entry name" value="DUF7164"/>
    <property type="match status" value="1"/>
</dbReference>
<gene>
    <name evidence="2" type="ORF">XAT740_LOCUS20766</name>
</gene>
<comment type="caution">
    <text evidence="2">The sequence shown here is derived from an EMBL/GenBank/DDBJ whole genome shotgun (WGS) entry which is preliminary data.</text>
</comment>
<organism evidence="2 3">
    <name type="scientific">Adineta ricciae</name>
    <name type="common">Rotifer</name>
    <dbReference type="NCBI Taxonomy" id="249248"/>
    <lineage>
        <taxon>Eukaryota</taxon>
        <taxon>Metazoa</taxon>
        <taxon>Spiralia</taxon>
        <taxon>Gnathifera</taxon>
        <taxon>Rotifera</taxon>
        <taxon>Eurotatoria</taxon>
        <taxon>Bdelloidea</taxon>
        <taxon>Adinetida</taxon>
        <taxon>Adinetidae</taxon>
        <taxon>Adineta</taxon>
    </lineage>
</organism>
<protein>
    <recommendedName>
        <fullName evidence="1">DUF7164 domain-containing protein</fullName>
    </recommendedName>
</protein>
<dbReference type="InterPro" id="IPR055588">
    <property type="entry name" value="DUF7164"/>
</dbReference>
<name>A0A814SHH4_ADIRI</name>
<keyword evidence="3" id="KW-1185">Reference proteome</keyword>
<proteinExistence type="predicted"/>
<evidence type="ECO:0000313" key="2">
    <source>
        <dbReference type="EMBL" id="CAF1147501.1"/>
    </source>
</evidence>
<dbReference type="Proteomes" id="UP000663828">
    <property type="component" value="Unassembled WGS sequence"/>
</dbReference>
<reference evidence="2" key="1">
    <citation type="submission" date="2021-02" db="EMBL/GenBank/DDBJ databases">
        <authorList>
            <person name="Nowell W R."/>
        </authorList>
    </citation>
    <scope>NUCLEOTIDE SEQUENCE</scope>
</reference>
<evidence type="ECO:0000259" key="1">
    <source>
        <dbReference type="Pfam" id="PF23741"/>
    </source>
</evidence>